<evidence type="ECO:0008006" key="4">
    <source>
        <dbReference type="Google" id="ProtNLM"/>
    </source>
</evidence>
<dbReference type="InterPro" id="IPR029063">
    <property type="entry name" value="SAM-dependent_MTases_sf"/>
</dbReference>
<dbReference type="GeneID" id="37031520"/>
<name>A0A316USH4_9BASI</name>
<dbReference type="Gene3D" id="3.40.50.150">
    <property type="entry name" value="Vaccinia Virus protein VP39"/>
    <property type="match status" value="1"/>
</dbReference>
<organism evidence="2 3">
    <name type="scientific">Jaminaea rosea</name>
    <dbReference type="NCBI Taxonomy" id="1569628"/>
    <lineage>
        <taxon>Eukaryota</taxon>
        <taxon>Fungi</taxon>
        <taxon>Dikarya</taxon>
        <taxon>Basidiomycota</taxon>
        <taxon>Ustilaginomycotina</taxon>
        <taxon>Exobasidiomycetes</taxon>
        <taxon>Microstromatales</taxon>
        <taxon>Microstromatales incertae sedis</taxon>
        <taxon>Jaminaea</taxon>
    </lineage>
</organism>
<dbReference type="PANTHER" id="PTHR14614:SF147">
    <property type="entry name" value="S-ADENOSYLMETHIONINE-DEPENDENT METHYLTRANSFERASE OF THE SEVEN BETA-STRAND FAMILY"/>
    <property type="match status" value="1"/>
</dbReference>
<protein>
    <recommendedName>
        <fullName evidence="4">S-adenosyl-L-methionine-dependent methyltransferase</fullName>
    </recommendedName>
</protein>
<dbReference type="STRING" id="1569628.A0A316USH4"/>
<dbReference type="AlphaFoldDB" id="A0A316USH4"/>
<dbReference type="Proteomes" id="UP000245884">
    <property type="component" value="Unassembled WGS sequence"/>
</dbReference>
<dbReference type="PANTHER" id="PTHR14614">
    <property type="entry name" value="HEPATOCELLULAR CARCINOMA-ASSOCIATED ANTIGEN"/>
    <property type="match status" value="1"/>
</dbReference>
<sequence length="441" mass="48072">MARPLPPTSFLTPIRREPPLQIVQANLESLKSIYLGTFDGDSEDEGDEESRGTLLRLDEQEREYAQAWLRRLIDSELAWLSAGDGGQSSSTASILDETAMLSQRLTDLAAGGGQGLEDAEPMERVFSFPFDFDKLTRKAGDQALVGDEDAKTSAIRVTLVDEPLPPSGNDDHHDLGDPSNTASSAAEAVGVQTWAAAIILSDLLVRSPEDIHPSLCDNDEGRGLSVAELGAGTGLVGIVCAQLLAQRMTRATQGGNRVVLTDYHSMVLANLRRNVTANPVQATATAGGEPPVQMSVESLDWSHYYQQDVNALAAPTPQHDLLLAADVVYSRSHAQWLYAAMSALLSRRSPHSRAHVINAKRMEGRFGEWGLIKLTDEAFGPVWTGDANDPKAGEDDDLKLVVLRRIEMAKRKGLGRSDESGHVWWTLGWKRKRECESSVRV</sequence>
<evidence type="ECO:0000313" key="3">
    <source>
        <dbReference type="Proteomes" id="UP000245884"/>
    </source>
</evidence>
<dbReference type="OrthoDB" id="433955at2759"/>
<gene>
    <name evidence="2" type="ORF">BDZ90DRAFT_58457</name>
</gene>
<feature type="region of interest" description="Disordered" evidence="1">
    <location>
        <begin position="162"/>
        <end position="184"/>
    </location>
</feature>
<dbReference type="Pfam" id="PF10294">
    <property type="entry name" value="Methyltransf_16"/>
    <property type="match status" value="1"/>
</dbReference>
<evidence type="ECO:0000313" key="2">
    <source>
        <dbReference type="EMBL" id="PWN26085.1"/>
    </source>
</evidence>
<dbReference type="RefSeq" id="XP_025360697.1">
    <property type="nucleotide sequence ID" value="XM_025509697.1"/>
</dbReference>
<dbReference type="GO" id="GO:0008757">
    <property type="term" value="F:S-adenosylmethionine-dependent methyltransferase activity"/>
    <property type="evidence" value="ECO:0007669"/>
    <property type="project" value="UniProtKB-ARBA"/>
</dbReference>
<dbReference type="InterPro" id="IPR019410">
    <property type="entry name" value="Methyltransf_16"/>
</dbReference>
<reference evidence="2 3" key="1">
    <citation type="journal article" date="2018" name="Mol. Biol. Evol.">
        <title>Broad Genomic Sampling Reveals a Smut Pathogenic Ancestry of the Fungal Clade Ustilaginomycotina.</title>
        <authorList>
            <person name="Kijpornyongpan T."/>
            <person name="Mondo S.J."/>
            <person name="Barry K."/>
            <person name="Sandor L."/>
            <person name="Lee J."/>
            <person name="Lipzen A."/>
            <person name="Pangilinan J."/>
            <person name="LaButti K."/>
            <person name="Hainaut M."/>
            <person name="Henrissat B."/>
            <person name="Grigoriev I.V."/>
            <person name="Spatafora J.W."/>
            <person name="Aime M.C."/>
        </authorList>
    </citation>
    <scope>NUCLEOTIDE SEQUENCE [LARGE SCALE GENOMIC DNA]</scope>
    <source>
        <strain evidence="2 3">MCA 5214</strain>
    </source>
</reference>
<proteinExistence type="predicted"/>
<evidence type="ECO:0000256" key="1">
    <source>
        <dbReference type="SAM" id="MobiDB-lite"/>
    </source>
</evidence>
<accession>A0A316USH4</accession>
<keyword evidence="3" id="KW-1185">Reference proteome</keyword>
<dbReference type="EMBL" id="KZ819673">
    <property type="protein sequence ID" value="PWN26085.1"/>
    <property type="molecule type" value="Genomic_DNA"/>
</dbReference>
<dbReference type="SUPFAM" id="SSF53335">
    <property type="entry name" value="S-adenosyl-L-methionine-dependent methyltransferases"/>
    <property type="match status" value="1"/>
</dbReference>